<keyword evidence="13" id="KW-1185">Reference proteome</keyword>
<dbReference type="Pfam" id="PF07715">
    <property type="entry name" value="Plug"/>
    <property type="match status" value="1"/>
</dbReference>
<dbReference type="InterPro" id="IPR023996">
    <property type="entry name" value="TonB-dep_OMP_SusC/RagA"/>
</dbReference>
<dbReference type="NCBIfam" id="TIGR04057">
    <property type="entry name" value="SusC_RagA_signa"/>
    <property type="match status" value="1"/>
</dbReference>
<evidence type="ECO:0000256" key="8">
    <source>
        <dbReference type="PROSITE-ProRule" id="PRU01360"/>
    </source>
</evidence>
<comment type="similarity">
    <text evidence="8 9">Belongs to the TonB-dependent receptor family.</text>
</comment>
<feature type="domain" description="TonB-dependent receptor-like beta-barrel" evidence="10">
    <location>
        <begin position="516"/>
        <end position="1101"/>
    </location>
</feature>
<comment type="subcellular location">
    <subcellularLocation>
        <location evidence="1 8">Cell outer membrane</location>
        <topology evidence="1 8">Multi-pass membrane protein</topology>
    </subcellularLocation>
</comment>
<keyword evidence="3 8" id="KW-1134">Transmembrane beta strand</keyword>
<evidence type="ECO:0000256" key="7">
    <source>
        <dbReference type="ARBA" id="ARBA00023237"/>
    </source>
</evidence>
<dbReference type="InterPro" id="IPR008969">
    <property type="entry name" value="CarboxyPept-like_regulatory"/>
</dbReference>
<dbReference type="Gene3D" id="2.40.170.20">
    <property type="entry name" value="TonB-dependent receptor, beta-barrel domain"/>
    <property type="match status" value="1"/>
</dbReference>
<comment type="caution">
    <text evidence="12">The sequence shown here is derived from an EMBL/GenBank/DDBJ whole genome shotgun (WGS) entry which is preliminary data.</text>
</comment>
<keyword evidence="5 9" id="KW-0798">TonB box</keyword>
<dbReference type="InterPro" id="IPR037066">
    <property type="entry name" value="Plug_dom_sf"/>
</dbReference>
<keyword evidence="2 8" id="KW-0813">Transport</keyword>
<dbReference type="InterPro" id="IPR036942">
    <property type="entry name" value="Beta-barrel_TonB_sf"/>
</dbReference>
<dbReference type="InterPro" id="IPR023997">
    <property type="entry name" value="TonB-dep_OMP_SusC/RagA_CS"/>
</dbReference>
<gene>
    <name evidence="12" type="ORF">AAG747_00320</name>
</gene>
<dbReference type="RefSeq" id="WP_346819116.1">
    <property type="nucleotide sequence ID" value="NZ_JBDKWZ010000001.1"/>
</dbReference>
<dbReference type="InterPro" id="IPR039426">
    <property type="entry name" value="TonB-dep_rcpt-like"/>
</dbReference>
<dbReference type="Proteomes" id="UP001403385">
    <property type="component" value="Unassembled WGS sequence"/>
</dbReference>
<dbReference type="InterPro" id="IPR012910">
    <property type="entry name" value="Plug_dom"/>
</dbReference>
<dbReference type="InterPro" id="IPR000531">
    <property type="entry name" value="Beta-barrel_TonB"/>
</dbReference>
<dbReference type="Gene3D" id="2.170.130.10">
    <property type="entry name" value="TonB-dependent receptor, plug domain"/>
    <property type="match status" value="1"/>
</dbReference>
<keyword evidence="6 8" id="KW-0472">Membrane</keyword>
<accession>A0AAW9S1T4</accession>
<feature type="domain" description="TonB-dependent receptor plug" evidence="11">
    <location>
        <begin position="228"/>
        <end position="332"/>
    </location>
</feature>
<reference evidence="12 13" key="1">
    <citation type="submission" date="2024-04" db="EMBL/GenBank/DDBJ databases">
        <title>Novel genus in family Flammeovirgaceae.</title>
        <authorList>
            <person name="Nguyen T.H."/>
            <person name="Vuong T.Q."/>
            <person name="Le H."/>
            <person name="Kim S.-G."/>
        </authorList>
    </citation>
    <scope>NUCLEOTIDE SEQUENCE [LARGE SCALE GENOMIC DNA]</scope>
    <source>
        <strain evidence="12 13">JCM 23209</strain>
    </source>
</reference>
<protein>
    <submittedName>
        <fullName evidence="12">TonB-dependent receptor</fullName>
    </submittedName>
</protein>
<dbReference type="Gene3D" id="2.60.40.1120">
    <property type="entry name" value="Carboxypeptidase-like, regulatory domain"/>
    <property type="match status" value="1"/>
</dbReference>
<dbReference type="SUPFAM" id="SSF56935">
    <property type="entry name" value="Porins"/>
    <property type="match status" value="1"/>
</dbReference>
<evidence type="ECO:0000256" key="9">
    <source>
        <dbReference type="RuleBase" id="RU003357"/>
    </source>
</evidence>
<evidence type="ECO:0000256" key="5">
    <source>
        <dbReference type="ARBA" id="ARBA00023077"/>
    </source>
</evidence>
<proteinExistence type="inferred from homology"/>
<dbReference type="Pfam" id="PF13715">
    <property type="entry name" value="CarbopepD_reg_2"/>
    <property type="match status" value="1"/>
</dbReference>
<dbReference type="FunFam" id="2.60.40.1120:FF:000003">
    <property type="entry name" value="Outer membrane protein Omp121"/>
    <property type="match status" value="1"/>
</dbReference>
<organism evidence="12 13">
    <name type="scientific">Rapidithrix thailandica</name>
    <dbReference type="NCBI Taxonomy" id="413964"/>
    <lineage>
        <taxon>Bacteria</taxon>
        <taxon>Pseudomonadati</taxon>
        <taxon>Bacteroidota</taxon>
        <taxon>Cytophagia</taxon>
        <taxon>Cytophagales</taxon>
        <taxon>Flammeovirgaceae</taxon>
        <taxon>Rapidithrix</taxon>
    </lineage>
</organism>
<evidence type="ECO:0000259" key="11">
    <source>
        <dbReference type="Pfam" id="PF07715"/>
    </source>
</evidence>
<dbReference type="GO" id="GO:0009279">
    <property type="term" value="C:cell outer membrane"/>
    <property type="evidence" value="ECO:0007669"/>
    <property type="project" value="UniProtKB-SubCell"/>
</dbReference>
<dbReference type="PROSITE" id="PS52016">
    <property type="entry name" value="TONB_DEPENDENT_REC_3"/>
    <property type="match status" value="1"/>
</dbReference>
<evidence type="ECO:0000256" key="1">
    <source>
        <dbReference type="ARBA" id="ARBA00004571"/>
    </source>
</evidence>
<keyword evidence="7 8" id="KW-0998">Cell outer membrane</keyword>
<evidence type="ECO:0000313" key="13">
    <source>
        <dbReference type="Proteomes" id="UP001403385"/>
    </source>
</evidence>
<keyword evidence="4 8" id="KW-0812">Transmembrane</keyword>
<evidence type="ECO:0000313" key="12">
    <source>
        <dbReference type="EMBL" id="MEN7546328.1"/>
    </source>
</evidence>
<sequence>MKKKFIELLILMSRSVAFGMILQSMLVTLVFSAELANAQKLKNVVLSIEAGKVSLAQSFKIIENSTAFNFSYNNENIPLRKKVNIDTKSDNLENILRQLSREAGVKFLRVDNQIVVQKQETADFDIISDKVAPVQEQVISGTITDAQNGEPIPGVSILIKGTSKGTVSDIEGRFQLSAPDNAVLVVSYVGYVAREVAVNKQSVLNITLETDMMQLEEIVVVGYGSVQKKDLTGAIETVNAESMVEERPIYNVGQIFQGTTPGVIVVNDGGDPTSTPQVRIRGIGTMANEAPLYVVDGVPGAPLPNPGDIKSMTVLKDAASAAIYGVQAASGVIMVETKKGTSGKAQVSLNAYRGFQQVWKKLTPLNAREYAEVMNLAFDNAGYADDYNGRDYIDESKNPYGFETRTQWMDEIFRKGEMQNYDLSVSGGSEKGNFLASLGYRKIEGTLLNTYSENYNFRLNSSYHLRDNITIGENLSISHSDGNFGVNTNSGYTGAIITAIYYPPSAVIWDDKENNLYSGVTPRDNITYAGSYGDLINPVAYLNRLDNHRPTTTINANAFVDIELLPGLIYKLNTGLTRINYTEKRFTSKITEPGKIFDYNELYQYSSVQTKWVVENTLSYDKQVGDHYFKVLAGFTAQENNREYFSMSAQGFEDEDIARRFFPNATGPFAQPDGNRYKDRLVSAIGRVNYSFKDKYLFTGSLRYDASARLHADNRGNVFPAISGAWKVSNEPFLQGISVINNLKLRASWGEIGNLGTLGIYDMFSVLSRTRAILGDPASYDNYLGYAENRLINQDVTWETSRQTDIGLDLALFDESVSLTFDYFIKDTKGLVMAPPVVGTAGVDGAPYFNVGDTRNKGFELSLGYQQMKQDFKYSISGNISTVKNEMTRLERVPGIAHSQNVRGILSPLRSEVGQPLYSFYVYETAGIFQTDEEVQAHKGPDGNLIQQYAQPGDLKFVDQNKDGKLDENDKVFKGDAFPDFTYGLNARFEYKGFDLSIFFQGASDVTVFNGMKFSTLKPTQGYNMLADIKNAWSSENPGSDIPRVSVKDENNNFGTVSDWYLEDASYMRLKNLTLGYSLPSSVIDKIGVNQLRLYFTATNLFTLTDYSGMDPEVIVNQGIDQGRYPQARSYILGVNLKF</sequence>
<dbReference type="Pfam" id="PF00593">
    <property type="entry name" value="TonB_dep_Rec_b-barrel"/>
    <property type="match status" value="1"/>
</dbReference>
<dbReference type="EMBL" id="JBDKWZ010000001">
    <property type="protein sequence ID" value="MEN7546328.1"/>
    <property type="molecule type" value="Genomic_DNA"/>
</dbReference>
<keyword evidence="12" id="KW-0675">Receptor</keyword>
<name>A0AAW9S1T4_9BACT</name>
<dbReference type="SUPFAM" id="SSF49464">
    <property type="entry name" value="Carboxypeptidase regulatory domain-like"/>
    <property type="match status" value="1"/>
</dbReference>
<dbReference type="NCBIfam" id="TIGR04056">
    <property type="entry name" value="OMP_RagA_SusC"/>
    <property type="match status" value="1"/>
</dbReference>
<dbReference type="AlphaFoldDB" id="A0AAW9S1T4"/>
<evidence type="ECO:0000256" key="6">
    <source>
        <dbReference type="ARBA" id="ARBA00023136"/>
    </source>
</evidence>
<evidence type="ECO:0000259" key="10">
    <source>
        <dbReference type="Pfam" id="PF00593"/>
    </source>
</evidence>
<evidence type="ECO:0000256" key="3">
    <source>
        <dbReference type="ARBA" id="ARBA00022452"/>
    </source>
</evidence>
<evidence type="ECO:0000256" key="2">
    <source>
        <dbReference type="ARBA" id="ARBA00022448"/>
    </source>
</evidence>
<evidence type="ECO:0000256" key="4">
    <source>
        <dbReference type="ARBA" id="ARBA00022692"/>
    </source>
</evidence>